<dbReference type="PANTHER" id="PTHR21343:SF1">
    <property type="entry name" value="COBYRIC ACID SYNTHASE"/>
    <property type="match status" value="1"/>
</dbReference>
<evidence type="ECO:0000313" key="8">
    <source>
        <dbReference type="EMBL" id="MFC3686795.1"/>
    </source>
</evidence>
<comment type="similarity">
    <text evidence="4">Belongs to the CobB/CobQ family. CobQ subfamily.</text>
</comment>
<feature type="domain" description="CobB/CobQ-like glutamine amidotransferase" evidence="7">
    <location>
        <begin position="250"/>
        <end position="405"/>
    </location>
</feature>
<keyword evidence="3 4" id="KW-0315">Glutamine amidotransferase</keyword>
<dbReference type="NCBIfam" id="TIGR00313">
    <property type="entry name" value="cobQ"/>
    <property type="match status" value="1"/>
</dbReference>
<dbReference type="Gene3D" id="3.40.50.300">
    <property type="entry name" value="P-loop containing nucleotide triphosphate hydrolases"/>
    <property type="match status" value="1"/>
</dbReference>
<evidence type="ECO:0000256" key="4">
    <source>
        <dbReference type="HAMAP-Rule" id="MF_00028"/>
    </source>
</evidence>
<dbReference type="PANTHER" id="PTHR21343">
    <property type="entry name" value="DETHIOBIOTIN SYNTHETASE"/>
    <property type="match status" value="1"/>
</dbReference>
<keyword evidence="9" id="KW-1185">Reference proteome</keyword>
<gene>
    <name evidence="4" type="primary">cobQ</name>
    <name evidence="8" type="ORF">ACFOLH_00395</name>
</gene>
<organism evidence="8 9">
    <name type="scientific">Aquipuribacter hungaricus</name>
    <dbReference type="NCBI Taxonomy" id="545624"/>
    <lineage>
        <taxon>Bacteria</taxon>
        <taxon>Bacillati</taxon>
        <taxon>Actinomycetota</taxon>
        <taxon>Actinomycetes</taxon>
        <taxon>Micrococcales</taxon>
        <taxon>Intrasporangiaceae</taxon>
        <taxon>Aquipuribacter</taxon>
    </lineage>
</organism>
<comment type="pathway">
    <text evidence="1 4">Cofactor biosynthesis; adenosylcobalamin biosynthesis.</text>
</comment>
<feature type="active site" evidence="4">
    <location>
        <position position="451"/>
    </location>
</feature>
<dbReference type="InterPro" id="IPR011698">
    <property type="entry name" value="GATase_3"/>
</dbReference>
<dbReference type="Pfam" id="PF01656">
    <property type="entry name" value="CbiA"/>
    <property type="match status" value="1"/>
</dbReference>
<dbReference type="Proteomes" id="UP001595685">
    <property type="component" value="Unassembled WGS sequence"/>
</dbReference>
<evidence type="ECO:0000256" key="5">
    <source>
        <dbReference type="SAM" id="MobiDB-lite"/>
    </source>
</evidence>
<evidence type="ECO:0000259" key="7">
    <source>
        <dbReference type="Pfam" id="PF07685"/>
    </source>
</evidence>
<dbReference type="PROSITE" id="PS51274">
    <property type="entry name" value="GATASE_COBBQ"/>
    <property type="match status" value="1"/>
</dbReference>
<evidence type="ECO:0000256" key="1">
    <source>
        <dbReference type="ARBA" id="ARBA00004953"/>
    </source>
</evidence>
<dbReference type="SUPFAM" id="SSF52317">
    <property type="entry name" value="Class I glutamine amidotransferase-like"/>
    <property type="match status" value="1"/>
</dbReference>
<sequence>MSAVMVLGCTSWAGKSLLATALCRWYADQGLRVAPFKGQNMSNNARVVAGGELGVAQWLQARAARVVPDVRMGPVLVKPERDGSQVVVLGRVDDDLSRLAWTARPAGLWGPISQSLDALLAEHDLVVCEGAGSPAETNLRDTDLANLRVAAHAGAPALLVADIDRGGAFAHLLGTWTLVDEVDRHRLAGFVLNKFRGDPTLLREAPAELTARTGMAHAGVLPMLAHRLPDEDGARDMADLGPAGSGRVPTVAVVRYPSASNLDELTLLATASRLVWATTPAAVAEADLVVLPGSKHVGADLAWLRATGTGAAVVDRAARGGRVLGVCGGLQVLGQHLGPEPVAGGGEGGGPGLGLLPVSTRYTATKRVGPVDGLRFRVLSGSPWSALDGLVVGGYDIRHGTTTGDPGGGGGSGSSGSGGAGGGGGAGGSGGAGATGSGVGDGRAAVLGEEHGWAEGSVLGLACHGVLEDPAVVEALLGVRPVDRLEETLDALAAAVDEHLDTDLLRRMTGGLL</sequence>
<evidence type="ECO:0000256" key="2">
    <source>
        <dbReference type="ARBA" id="ARBA00022573"/>
    </source>
</evidence>
<evidence type="ECO:0000256" key="3">
    <source>
        <dbReference type="ARBA" id="ARBA00022962"/>
    </source>
</evidence>
<comment type="caution">
    <text evidence="8">The sequence shown here is derived from an EMBL/GenBank/DDBJ whole genome shotgun (WGS) entry which is preliminary data.</text>
</comment>
<proteinExistence type="inferred from homology"/>
<feature type="active site" description="Nucleophile" evidence="4">
    <location>
        <position position="327"/>
    </location>
</feature>
<reference evidence="9" key="1">
    <citation type="journal article" date="2019" name="Int. J. Syst. Evol. Microbiol.">
        <title>The Global Catalogue of Microorganisms (GCM) 10K type strain sequencing project: providing services to taxonomists for standard genome sequencing and annotation.</title>
        <authorList>
            <consortium name="The Broad Institute Genomics Platform"/>
            <consortium name="The Broad Institute Genome Sequencing Center for Infectious Disease"/>
            <person name="Wu L."/>
            <person name="Ma J."/>
        </authorList>
    </citation>
    <scope>NUCLEOTIDE SEQUENCE [LARGE SCALE GENOMIC DNA]</scope>
    <source>
        <strain evidence="9">NCAIM B.02333</strain>
    </source>
</reference>
<comment type="function">
    <text evidence="4">Catalyzes amidations at positions B, D, E, and G on adenosylcobyrinic A,C-diamide. NH(2) groups are provided by glutamine, and one molecule of ATP is hydrogenolyzed for each amidation.</text>
</comment>
<feature type="compositionally biased region" description="Gly residues" evidence="5">
    <location>
        <begin position="405"/>
        <end position="438"/>
    </location>
</feature>
<keyword evidence="2 4" id="KW-0169">Cobalamin biosynthesis</keyword>
<dbReference type="SUPFAM" id="SSF52540">
    <property type="entry name" value="P-loop containing nucleoside triphosphate hydrolases"/>
    <property type="match status" value="1"/>
</dbReference>
<evidence type="ECO:0000259" key="6">
    <source>
        <dbReference type="Pfam" id="PF01656"/>
    </source>
</evidence>
<evidence type="ECO:0000313" key="9">
    <source>
        <dbReference type="Proteomes" id="UP001595685"/>
    </source>
</evidence>
<dbReference type="HAMAP" id="MF_00028">
    <property type="entry name" value="CobQ"/>
    <property type="match status" value="1"/>
</dbReference>
<dbReference type="RefSeq" id="WP_340295380.1">
    <property type="nucleotide sequence ID" value="NZ_JBBEOI010000235.1"/>
</dbReference>
<protein>
    <recommendedName>
        <fullName evidence="4">Cobyric acid synthase</fullName>
    </recommendedName>
</protein>
<dbReference type="InterPro" id="IPR002586">
    <property type="entry name" value="CobQ/CobB/MinD/ParA_Nub-bd_dom"/>
</dbReference>
<accession>A0ABV7WAH7</accession>
<name>A0ABV7WAH7_9MICO</name>
<dbReference type="NCBIfam" id="NF001989">
    <property type="entry name" value="PRK00784.1"/>
    <property type="match status" value="1"/>
</dbReference>
<dbReference type="Pfam" id="PF07685">
    <property type="entry name" value="GATase_3"/>
    <property type="match status" value="1"/>
</dbReference>
<dbReference type="InterPro" id="IPR004459">
    <property type="entry name" value="CobQ_synth"/>
</dbReference>
<dbReference type="InterPro" id="IPR027417">
    <property type="entry name" value="P-loop_NTPase"/>
</dbReference>
<dbReference type="Gene3D" id="3.40.50.880">
    <property type="match status" value="1"/>
</dbReference>
<feature type="domain" description="CobQ/CobB/MinD/ParA nucleotide binding" evidence="6">
    <location>
        <begin position="5"/>
        <end position="223"/>
    </location>
</feature>
<dbReference type="InterPro" id="IPR029062">
    <property type="entry name" value="Class_I_gatase-like"/>
</dbReference>
<dbReference type="EMBL" id="JBHRWW010000001">
    <property type="protein sequence ID" value="MFC3686795.1"/>
    <property type="molecule type" value="Genomic_DNA"/>
</dbReference>
<feature type="region of interest" description="Disordered" evidence="5">
    <location>
        <begin position="401"/>
        <end position="438"/>
    </location>
</feature>